<dbReference type="InterPro" id="IPR050570">
    <property type="entry name" value="Cell_wall_metabolism_enzyme"/>
</dbReference>
<dbReference type="Proteomes" id="UP001139263">
    <property type="component" value="Unassembled WGS sequence"/>
</dbReference>
<comment type="caution">
    <text evidence="4">The sequence shown here is derived from an EMBL/GenBank/DDBJ whole genome shotgun (WGS) entry which is preliminary data.</text>
</comment>
<sequence length="341" mass="38315">MLTGILIVMTPATVNAQTENSAPKDTQHIPKWYSHASSQYGVHWSLLAGLDVYGATTKPPAGVIRAKGVPIEVTGYRFTQQEWQGLFNPVQNDENAKRIILFEGRGLDGDQDGKADQNNPYDRVSAIAAWLHQGGTTEQDQSNQLWKHFENGTAVERIVALSHVFKYFGTTQLSERTFPLHKRYSYSYRDTWGEGRNFGGRRSHEGTDIFASYGTPVLSTCYGYIELIGWNRLGGWRIGLRSADNTYFYYAHLSSYARGIHQGMIVRPGQVLGYVGSSGYGKPGTSGKFPPHLHFGIYKDTGTTEWAFDPYPLLKRWEKNSQTVINPPKKETKDQPNRPVT</sequence>
<evidence type="ECO:0000313" key="5">
    <source>
        <dbReference type="Proteomes" id="UP001139263"/>
    </source>
</evidence>
<evidence type="ECO:0000313" key="4">
    <source>
        <dbReference type="EMBL" id="MCI0182097.1"/>
    </source>
</evidence>
<dbReference type="SUPFAM" id="SSF51261">
    <property type="entry name" value="Duplicated hybrid motif"/>
    <property type="match status" value="1"/>
</dbReference>
<dbReference type="EMBL" id="JALBUF010000001">
    <property type="protein sequence ID" value="MCI0182097.1"/>
    <property type="molecule type" value="Genomic_DNA"/>
</dbReference>
<evidence type="ECO:0000259" key="3">
    <source>
        <dbReference type="Pfam" id="PF01551"/>
    </source>
</evidence>
<accession>A0A9X2AD94</accession>
<dbReference type="PANTHER" id="PTHR21666">
    <property type="entry name" value="PEPTIDASE-RELATED"/>
    <property type="match status" value="1"/>
</dbReference>
<dbReference type="Pfam" id="PF01551">
    <property type="entry name" value="Peptidase_M23"/>
    <property type="match status" value="1"/>
</dbReference>
<organism evidence="4 5">
    <name type="scientific">Sulfoacidibacillus ferrooxidans</name>
    <dbReference type="NCBI Taxonomy" id="2005001"/>
    <lineage>
        <taxon>Bacteria</taxon>
        <taxon>Bacillati</taxon>
        <taxon>Bacillota</taxon>
        <taxon>Bacilli</taxon>
        <taxon>Bacillales</taxon>
        <taxon>Alicyclobacillaceae</taxon>
        <taxon>Sulfoacidibacillus</taxon>
    </lineage>
</organism>
<dbReference type="GO" id="GO:0004222">
    <property type="term" value="F:metalloendopeptidase activity"/>
    <property type="evidence" value="ECO:0007669"/>
    <property type="project" value="TreeGrafter"/>
</dbReference>
<keyword evidence="5" id="KW-1185">Reference proteome</keyword>
<evidence type="ECO:0000256" key="1">
    <source>
        <dbReference type="ARBA" id="ARBA00022729"/>
    </source>
</evidence>
<dbReference type="Gene3D" id="2.70.70.10">
    <property type="entry name" value="Glucose Permease (Domain IIA)"/>
    <property type="match status" value="1"/>
</dbReference>
<feature type="region of interest" description="Disordered" evidence="2">
    <location>
        <begin position="322"/>
        <end position="341"/>
    </location>
</feature>
<keyword evidence="4" id="KW-0378">Hydrolase</keyword>
<dbReference type="AlphaFoldDB" id="A0A9X2AD94"/>
<evidence type="ECO:0000256" key="2">
    <source>
        <dbReference type="SAM" id="MobiDB-lite"/>
    </source>
</evidence>
<dbReference type="InterPro" id="IPR016047">
    <property type="entry name" value="M23ase_b-sheet_dom"/>
</dbReference>
<keyword evidence="1" id="KW-0732">Signal</keyword>
<dbReference type="PANTHER" id="PTHR21666:SF289">
    <property type="entry name" value="L-ALA--D-GLU ENDOPEPTIDASE"/>
    <property type="match status" value="1"/>
</dbReference>
<dbReference type="EC" id="3.4.-.-" evidence="4"/>
<name>A0A9X2AD94_9BACL</name>
<dbReference type="CDD" id="cd12797">
    <property type="entry name" value="M23_peptidase"/>
    <property type="match status" value="1"/>
</dbReference>
<gene>
    <name evidence="4" type="primary">lytH</name>
    <name evidence="4" type="ORF">MM817_00353</name>
</gene>
<dbReference type="InterPro" id="IPR011055">
    <property type="entry name" value="Dup_hybrid_motif"/>
</dbReference>
<proteinExistence type="predicted"/>
<reference evidence="4" key="1">
    <citation type="submission" date="2022-03" db="EMBL/GenBank/DDBJ databases">
        <title>Draft Genome Sequence of Firmicute Strain S0AB, a Heterotrophic Iron/Sulfur-Oxidizing Extreme Acidophile.</title>
        <authorList>
            <person name="Vergara E."/>
            <person name="Pakostova E."/>
            <person name="Johnson D.B."/>
            <person name="Holmes D.S."/>
        </authorList>
    </citation>
    <scope>NUCLEOTIDE SEQUENCE</scope>
    <source>
        <strain evidence="4">S0AB</strain>
    </source>
</reference>
<protein>
    <submittedName>
        <fullName evidence="4">L-Ala--D-Glu endopeptidase</fullName>
        <ecNumber evidence="4">3.4.-.-</ecNumber>
    </submittedName>
</protein>
<feature type="domain" description="M23ase beta-sheet core" evidence="3">
    <location>
        <begin position="203"/>
        <end position="301"/>
    </location>
</feature>
<feature type="compositionally biased region" description="Basic and acidic residues" evidence="2">
    <location>
        <begin position="328"/>
        <end position="341"/>
    </location>
</feature>
<dbReference type="RefSeq" id="WP_241711715.1">
    <property type="nucleotide sequence ID" value="NZ_JALBUF010000001.1"/>
</dbReference>